<name>A0ABT2PWX0_9MOLU</name>
<proteinExistence type="predicted"/>
<evidence type="ECO:0000313" key="1">
    <source>
        <dbReference type="EMBL" id="MCU0104153.1"/>
    </source>
</evidence>
<evidence type="ECO:0000313" key="2">
    <source>
        <dbReference type="Proteomes" id="UP001209076"/>
    </source>
</evidence>
<keyword evidence="2" id="KW-1185">Reference proteome</keyword>
<sequence>MLSCENLKDCENSLISIFKVDETMIRKIKSEVRNLYLESSDWQLKLLLDKYNITFKNNMSVCFFHFSRTLNPTSYNMGIQTLPSIYDNILEEIASLYKIHTKDDMMKIIEEKLGNITKKRIYDTKDGPHGFLIKKHGSLRDSISELFIDNSETVNDVINALGYDKTLYQSNSKTIIVKFKVNSYNSDVQQKCIKQALEYISLGDNPKYRRFMTYSHDNKGIPVSYEDVLSIEIK</sequence>
<organism evidence="1 2">
    <name type="scientific">Paracholeplasma vituli</name>
    <dbReference type="NCBI Taxonomy" id="69473"/>
    <lineage>
        <taxon>Bacteria</taxon>
        <taxon>Bacillati</taxon>
        <taxon>Mycoplasmatota</taxon>
        <taxon>Mollicutes</taxon>
        <taxon>Acholeplasmatales</taxon>
        <taxon>Acholeplasmataceae</taxon>
        <taxon>Paracholeplasma</taxon>
    </lineage>
</organism>
<reference evidence="2" key="1">
    <citation type="submission" date="2023-07" db="EMBL/GenBank/DDBJ databases">
        <title>Novel Mycoplasma species identified in domestic and wild animals.</title>
        <authorList>
            <person name="Volokhov D.V."/>
            <person name="Furtak V.A."/>
            <person name="Zagorodnyaya T.A."/>
        </authorList>
    </citation>
    <scope>NUCLEOTIDE SEQUENCE [LARGE SCALE GENOMIC DNA]</scope>
    <source>
        <strain evidence="2">92-19</strain>
    </source>
</reference>
<gene>
    <name evidence="1" type="ORF">N7603_00565</name>
</gene>
<protein>
    <submittedName>
        <fullName evidence="1">Uncharacterized protein</fullName>
    </submittedName>
</protein>
<accession>A0ABT2PWX0</accession>
<dbReference type="RefSeq" id="WP_262095366.1">
    <property type="nucleotide sequence ID" value="NZ_JAOEGN010000001.1"/>
</dbReference>
<dbReference type="Proteomes" id="UP001209076">
    <property type="component" value="Unassembled WGS sequence"/>
</dbReference>
<dbReference type="EMBL" id="JAOEGN010000001">
    <property type="protein sequence ID" value="MCU0104153.1"/>
    <property type="molecule type" value="Genomic_DNA"/>
</dbReference>
<comment type="caution">
    <text evidence="1">The sequence shown here is derived from an EMBL/GenBank/DDBJ whole genome shotgun (WGS) entry which is preliminary data.</text>
</comment>